<dbReference type="InterPro" id="IPR058881">
    <property type="entry name" value="PglZ_2nd"/>
</dbReference>
<dbReference type="Pfam" id="PF08665">
    <property type="entry name" value="PglZ"/>
    <property type="match status" value="1"/>
</dbReference>
<dbReference type="InterPro" id="IPR058880">
    <property type="entry name" value="PglZ_N"/>
</dbReference>
<feature type="domain" description="Alkaline phosphatase-like protein PglZ C-terminal" evidence="3">
    <location>
        <begin position="851"/>
        <end position="946"/>
    </location>
</feature>
<sequence>MTTSTTALRLSKATVAQYLSSNDKLRPELSTPGNPVVLLLRGEPVWESDAVLSLGDGRSARVAAATSPLAVHELILQHALELDPEPRVLVILTDVEEHDLDPAILARTFRGQVHIADRWNIVRESFGAKQTDERLRREAWACEALLDAAGARRWPVHLGGAILTREGALTALAVRRLHLADGTERIDPVALLEWSQRPEAAHQFLSLRPAERAGLIAFLSEPDQAGATGTVLTALTLTEHGPDALAYGLLCGALWEHAQPGNAVYQARGRVERWLGDKPPAHGEALDRLLANFGRICEDYVRGLLIRARSAVDEHDDADSDALIARKKANTVLAHAESLVRQFGAGEAAACSPLLPTGLESRFTAVGVALALDDKAGAEDKIESAVVALRAHALIHDEPVRHKRVRMAQRLSRWLRTAPDPTVDGSVGDAIARQMRSTAWADRALDYLEAGGDNDPALRTAFAALAIRARKTRREFDREFAKNLVNWTQSGSAPGSLLTVESFLERVVAPVAATHRVMLLVIDGMSAAIATELASELASTFSEYDPVAPVAGASPVRRAMVAALPSLTAVSRTSLFAGKLVKGDQKTEKKVFGAHPFWGAKRAKVFHKNDLRGDAGQRFGPDLTDALADADCHVAVVLNTIDDRLAKEAKFDDSGWEVREIGNLRALTDIAAANGMAVIITSDHGHIIDRHCSTVTADGVQSARHRLPGGAGDRRVENEVLLAGPRVVWPEPGASIVALWDNDSRYTALKAGYHGGASLAEMTIPILALVPHGATVPTDWLGINEPRPRWWSGDNDVLEVAKVIPAPAVAAPKKSKKAPAPVEDQITFDIPLVEVFAEPDPAEAPKSGVDLLIAALLDSDTFAAQLETVARKPKPEELDKALRALLDGPLPLTALAQRVGRLPTRAAGFGAILGQLLNVDGVQVLETLADGRTVRLHVALLREQFGLR</sequence>
<organism evidence="4 5">
    <name type="scientific">Nocardia camponoti</name>
    <dbReference type="NCBI Taxonomy" id="1616106"/>
    <lineage>
        <taxon>Bacteria</taxon>
        <taxon>Bacillati</taxon>
        <taxon>Actinomycetota</taxon>
        <taxon>Actinomycetes</taxon>
        <taxon>Mycobacteriales</taxon>
        <taxon>Nocardiaceae</taxon>
        <taxon>Nocardia</taxon>
    </lineage>
</organism>
<comment type="caution">
    <text evidence="4">The sequence shown here is derived from an EMBL/GenBank/DDBJ whole genome shotgun (WGS) entry which is preliminary data.</text>
</comment>
<dbReference type="Pfam" id="PF25862">
    <property type="entry name" value="PglZ_1st"/>
    <property type="match status" value="1"/>
</dbReference>
<evidence type="ECO:0000259" key="2">
    <source>
        <dbReference type="Pfam" id="PF25862"/>
    </source>
</evidence>
<dbReference type="InterPro" id="IPR058882">
    <property type="entry name" value="PglZ_C"/>
</dbReference>
<gene>
    <name evidence="4" type="ORF">GCM10011591_43840</name>
</gene>
<evidence type="ECO:0000313" key="4">
    <source>
        <dbReference type="EMBL" id="GGK66926.1"/>
    </source>
</evidence>
<feature type="domain" description="Alkaline phosphatase-like protein PglZ N-terminal" evidence="2">
    <location>
        <begin position="13"/>
        <end position="115"/>
    </location>
</feature>
<dbReference type="Pfam" id="PF25863">
    <property type="entry name" value="PglZ_C"/>
    <property type="match status" value="1"/>
</dbReference>
<dbReference type="InterPro" id="IPR047992">
    <property type="entry name" value="BREX_PglZ"/>
</dbReference>
<evidence type="ECO:0008006" key="6">
    <source>
        <dbReference type="Google" id="ProtNLM"/>
    </source>
</evidence>
<dbReference type="Proteomes" id="UP000612956">
    <property type="component" value="Unassembled WGS sequence"/>
</dbReference>
<reference evidence="4" key="1">
    <citation type="journal article" date="2014" name="Int. J. Syst. Evol. Microbiol.">
        <title>Complete genome sequence of Corynebacterium casei LMG S-19264T (=DSM 44701T), isolated from a smear-ripened cheese.</title>
        <authorList>
            <consortium name="US DOE Joint Genome Institute (JGI-PGF)"/>
            <person name="Walter F."/>
            <person name="Albersmeier A."/>
            <person name="Kalinowski J."/>
            <person name="Ruckert C."/>
        </authorList>
    </citation>
    <scope>NUCLEOTIDE SEQUENCE</scope>
    <source>
        <strain evidence="4">CGMCC 4.7278</strain>
    </source>
</reference>
<name>A0A917QTW9_9NOCA</name>
<dbReference type="Pfam" id="PF25861">
    <property type="entry name" value="PglZ_2nd"/>
    <property type="match status" value="1"/>
</dbReference>
<accession>A0A917QTW9</accession>
<protein>
    <recommendedName>
        <fullName evidence="6">BREX-2 system phosphatase PglZ</fullName>
    </recommendedName>
</protein>
<evidence type="ECO:0000259" key="3">
    <source>
        <dbReference type="Pfam" id="PF25863"/>
    </source>
</evidence>
<dbReference type="RefSeq" id="WP_188830922.1">
    <property type="nucleotide sequence ID" value="NZ_BMMW01000005.1"/>
</dbReference>
<dbReference type="AlphaFoldDB" id="A0A917QTW9"/>
<dbReference type="SUPFAM" id="SSF53649">
    <property type="entry name" value="Alkaline phosphatase-like"/>
    <property type="match status" value="1"/>
</dbReference>
<proteinExistence type="predicted"/>
<dbReference type="NCBIfam" id="NF033446">
    <property type="entry name" value="BREX_PglZ_2"/>
    <property type="match status" value="1"/>
</dbReference>
<dbReference type="InterPro" id="IPR017850">
    <property type="entry name" value="Alkaline_phosphatase_core_sf"/>
</dbReference>
<keyword evidence="5" id="KW-1185">Reference proteome</keyword>
<dbReference type="EMBL" id="BMMW01000005">
    <property type="protein sequence ID" value="GGK66926.1"/>
    <property type="molecule type" value="Genomic_DNA"/>
</dbReference>
<feature type="domain" description="Alkaline phosphatase-like protein PglZ second" evidence="1">
    <location>
        <begin position="187"/>
        <end position="354"/>
    </location>
</feature>
<reference evidence="4" key="2">
    <citation type="submission" date="2020-09" db="EMBL/GenBank/DDBJ databases">
        <authorList>
            <person name="Sun Q."/>
            <person name="Zhou Y."/>
        </authorList>
    </citation>
    <scope>NUCLEOTIDE SEQUENCE</scope>
    <source>
        <strain evidence="4">CGMCC 4.7278</strain>
    </source>
</reference>
<evidence type="ECO:0000313" key="5">
    <source>
        <dbReference type="Proteomes" id="UP000612956"/>
    </source>
</evidence>
<evidence type="ECO:0000259" key="1">
    <source>
        <dbReference type="Pfam" id="PF25861"/>
    </source>
</evidence>